<dbReference type="EMBL" id="OY288114">
    <property type="protein sequence ID" value="CAJ0866676.1"/>
    <property type="molecule type" value="Genomic_DNA"/>
</dbReference>
<sequence>MRTQLLGLLALAFGATSAAAEQQFVQTCQKDYCFQGFIEKVSPAGNGLFKVKAKYVGLDSPTKQKTVERKSFTVSCDRNDSYVATGRERIDVNRTDGALRGSHVTQEADELWKAVCAGR</sequence>
<gene>
    <name evidence="1" type="ORF">AMST5_01882</name>
</gene>
<proteinExistence type="predicted"/>
<dbReference type="AlphaFoldDB" id="A0AA48R9N9"/>
<accession>A0AA48R9N9</accession>
<protein>
    <submittedName>
        <fullName evidence="1">Uncharacterized protein</fullName>
    </submittedName>
</protein>
<evidence type="ECO:0000313" key="1">
    <source>
        <dbReference type="EMBL" id="CAJ0866676.1"/>
    </source>
</evidence>
<name>A0AA48R9N9_9ZZZZ</name>
<organism evidence="1">
    <name type="scientific">freshwater sediment metagenome</name>
    <dbReference type="NCBI Taxonomy" id="556182"/>
    <lineage>
        <taxon>unclassified sequences</taxon>
        <taxon>metagenomes</taxon>
        <taxon>ecological metagenomes</taxon>
    </lineage>
</organism>
<reference evidence="1" key="1">
    <citation type="submission" date="2023-07" db="EMBL/GenBank/DDBJ databases">
        <authorList>
            <person name="Pelsma A.J. K."/>
        </authorList>
    </citation>
    <scope>NUCLEOTIDE SEQUENCE</scope>
</reference>